<organism evidence="2 3">
    <name type="scientific">Psilocybe cyanescens</name>
    <dbReference type="NCBI Taxonomy" id="93625"/>
    <lineage>
        <taxon>Eukaryota</taxon>
        <taxon>Fungi</taxon>
        <taxon>Dikarya</taxon>
        <taxon>Basidiomycota</taxon>
        <taxon>Agaricomycotina</taxon>
        <taxon>Agaricomycetes</taxon>
        <taxon>Agaricomycetidae</taxon>
        <taxon>Agaricales</taxon>
        <taxon>Agaricineae</taxon>
        <taxon>Strophariaceae</taxon>
        <taxon>Psilocybe</taxon>
    </lineage>
</organism>
<proteinExistence type="predicted"/>
<keyword evidence="3" id="KW-1185">Reference proteome</keyword>
<evidence type="ECO:0000313" key="2">
    <source>
        <dbReference type="EMBL" id="PPQ78293.1"/>
    </source>
</evidence>
<dbReference type="OrthoDB" id="3261349at2759"/>
<sequence>MIVPNALIISPRREWDAIPLAIRVYKEVNIISSTFYKLLSYESIAISVLRTYALYGRSRRILVLLCVSTAIAAAFGLFCSFTSQDDYTEMDFPSKSCLLPLSNRAAKRQLLGWAGLVAFEVLIFGLILFKSITLTIKMNGTYAILDVMLRDGAVYFGIIALSSISVIISFRLNKEHERGMTATLTNSLASSMITRLMLNLRDPSLASGTLSRVGTRPILSRLSFVMGFEAAWTTQVDSMLPASLEDSTDSDASTR</sequence>
<feature type="transmembrane region" description="Helical" evidence="1">
    <location>
        <begin position="110"/>
        <end position="132"/>
    </location>
</feature>
<keyword evidence="1" id="KW-1133">Transmembrane helix</keyword>
<dbReference type="EMBL" id="NHYD01003423">
    <property type="protein sequence ID" value="PPQ78293.1"/>
    <property type="molecule type" value="Genomic_DNA"/>
</dbReference>
<reference evidence="2 3" key="1">
    <citation type="journal article" date="2018" name="Evol. Lett.">
        <title>Horizontal gene cluster transfer increased hallucinogenic mushroom diversity.</title>
        <authorList>
            <person name="Reynolds H.T."/>
            <person name="Vijayakumar V."/>
            <person name="Gluck-Thaler E."/>
            <person name="Korotkin H.B."/>
            <person name="Matheny P.B."/>
            <person name="Slot J.C."/>
        </authorList>
    </citation>
    <scope>NUCLEOTIDE SEQUENCE [LARGE SCALE GENOMIC DNA]</scope>
    <source>
        <strain evidence="2 3">2631</strain>
    </source>
</reference>
<feature type="transmembrane region" description="Helical" evidence="1">
    <location>
        <begin position="61"/>
        <end position="81"/>
    </location>
</feature>
<evidence type="ECO:0000313" key="3">
    <source>
        <dbReference type="Proteomes" id="UP000283269"/>
    </source>
</evidence>
<feature type="transmembrane region" description="Helical" evidence="1">
    <location>
        <begin position="152"/>
        <end position="170"/>
    </location>
</feature>
<dbReference type="InParanoid" id="A0A409WIF7"/>
<gene>
    <name evidence="2" type="ORF">CVT25_011752</name>
</gene>
<dbReference type="Proteomes" id="UP000283269">
    <property type="component" value="Unassembled WGS sequence"/>
</dbReference>
<evidence type="ECO:0000256" key="1">
    <source>
        <dbReference type="SAM" id="Phobius"/>
    </source>
</evidence>
<comment type="caution">
    <text evidence="2">The sequence shown here is derived from an EMBL/GenBank/DDBJ whole genome shotgun (WGS) entry which is preliminary data.</text>
</comment>
<keyword evidence="1" id="KW-0472">Membrane</keyword>
<dbReference type="AlphaFoldDB" id="A0A409WIF7"/>
<keyword evidence="1" id="KW-0812">Transmembrane</keyword>
<accession>A0A409WIF7</accession>
<protein>
    <submittedName>
        <fullName evidence="2">Uncharacterized protein</fullName>
    </submittedName>
</protein>
<name>A0A409WIF7_PSICY</name>